<comment type="caution">
    <text evidence="2">The sequence shown here is derived from an EMBL/GenBank/DDBJ whole genome shotgun (WGS) entry which is preliminary data.</text>
</comment>
<dbReference type="AlphaFoldDB" id="A0A4S8P6K2"/>
<dbReference type="InterPro" id="IPR027417">
    <property type="entry name" value="P-loop_NTPase"/>
</dbReference>
<dbReference type="Proteomes" id="UP000305792">
    <property type="component" value="Unassembled WGS sequence"/>
</dbReference>
<dbReference type="RefSeq" id="WP_136532021.1">
    <property type="nucleotide sequence ID" value="NZ_STGX01000022.1"/>
</dbReference>
<evidence type="ECO:0000313" key="3">
    <source>
        <dbReference type="Proteomes" id="UP000305792"/>
    </source>
</evidence>
<dbReference type="OrthoDB" id="3873597at2"/>
<proteinExistence type="predicted"/>
<evidence type="ECO:0008006" key="4">
    <source>
        <dbReference type="Google" id="ProtNLM"/>
    </source>
</evidence>
<dbReference type="Gene3D" id="3.40.50.300">
    <property type="entry name" value="P-loop containing nucleotide triphosphate hydrolases"/>
    <property type="match status" value="1"/>
</dbReference>
<name>A0A4S8P6K2_9ACTN</name>
<protein>
    <recommendedName>
        <fullName evidence="4">Recombinase A</fullName>
    </recommendedName>
</protein>
<evidence type="ECO:0000313" key="2">
    <source>
        <dbReference type="EMBL" id="THV23454.1"/>
    </source>
</evidence>
<gene>
    <name evidence="2" type="ORF">E9998_22890</name>
</gene>
<dbReference type="EMBL" id="STGX01000022">
    <property type="protein sequence ID" value="THV23454.1"/>
    <property type="molecule type" value="Genomic_DNA"/>
</dbReference>
<reference evidence="2 3" key="1">
    <citation type="journal article" date="2018" name="Int. J. Syst. Evol. Microbiol.">
        <title>Glycomyces paridis sp. nov., isolated from the medicinal plant Paris polyphylla.</title>
        <authorList>
            <person name="Fang X.M."/>
            <person name="Bai J.L."/>
            <person name="Su J."/>
            <person name="Zhao L.L."/>
            <person name="Liu H.Y."/>
            <person name="Ma B.P."/>
            <person name="Zhang Y.Q."/>
            <person name="Yu L.Y."/>
        </authorList>
    </citation>
    <scope>NUCLEOTIDE SEQUENCE [LARGE SCALE GENOMIC DNA]</scope>
    <source>
        <strain evidence="2 3">CPCC 204357</strain>
    </source>
</reference>
<sequence length="261" mass="27148">MATSVAAALAAELGLRTAAELVPAAEARAVRQPAREPADEPGQARSARVAVAEPRPVEPEAAPNLVRPPRTILPVTPDISALLPYGGLATVTAITASRRGATSLLWRLLAGPTRAGAWCALVGMPGRYPLAATAAGTDLGRVAFIDAAGPLIADAAGALAEGVAAMVVPSDGLTPPQARRLTARARKGGTAIVWWETRLVAGPDARLDVARVHWQGLRPNTGRRWGAGRLDACELEVSARWRSGGGHRTRLRPYGADGESR</sequence>
<accession>A0A4S8P6K2</accession>
<organism evidence="2 3">
    <name type="scientific">Glycomyces paridis</name>
    <dbReference type="NCBI Taxonomy" id="2126555"/>
    <lineage>
        <taxon>Bacteria</taxon>
        <taxon>Bacillati</taxon>
        <taxon>Actinomycetota</taxon>
        <taxon>Actinomycetes</taxon>
        <taxon>Glycomycetales</taxon>
        <taxon>Glycomycetaceae</taxon>
        <taxon>Glycomyces</taxon>
    </lineage>
</organism>
<feature type="compositionally biased region" description="Low complexity" evidence="1">
    <location>
        <begin position="44"/>
        <end position="63"/>
    </location>
</feature>
<feature type="region of interest" description="Disordered" evidence="1">
    <location>
        <begin position="29"/>
        <end position="63"/>
    </location>
</feature>
<evidence type="ECO:0000256" key="1">
    <source>
        <dbReference type="SAM" id="MobiDB-lite"/>
    </source>
</evidence>
<keyword evidence="3" id="KW-1185">Reference proteome</keyword>